<organism evidence="3 4">
    <name type="scientific">Gracilariopsis chorda</name>
    <dbReference type="NCBI Taxonomy" id="448386"/>
    <lineage>
        <taxon>Eukaryota</taxon>
        <taxon>Rhodophyta</taxon>
        <taxon>Florideophyceae</taxon>
        <taxon>Rhodymeniophycidae</taxon>
        <taxon>Gracilariales</taxon>
        <taxon>Gracilariaceae</taxon>
        <taxon>Gracilariopsis</taxon>
    </lineage>
</organism>
<evidence type="ECO:0000313" key="4">
    <source>
        <dbReference type="Proteomes" id="UP000247409"/>
    </source>
</evidence>
<dbReference type="InterPro" id="IPR013096">
    <property type="entry name" value="Cupin_2"/>
</dbReference>
<protein>
    <recommendedName>
        <fullName evidence="2">Cupin type-2 domain-containing protein</fullName>
    </recommendedName>
</protein>
<dbReference type="PANTHER" id="PTHR35848:SF6">
    <property type="entry name" value="CUPIN TYPE-2 DOMAIN-CONTAINING PROTEIN"/>
    <property type="match status" value="1"/>
</dbReference>
<keyword evidence="4" id="KW-1185">Reference proteome</keyword>
<evidence type="ECO:0000313" key="3">
    <source>
        <dbReference type="EMBL" id="PXF40778.1"/>
    </source>
</evidence>
<comment type="caution">
    <text evidence="3">The sequence shown here is derived from an EMBL/GenBank/DDBJ whole genome shotgun (WGS) entry which is preliminary data.</text>
</comment>
<dbReference type="Gene3D" id="2.60.120.10">
    <property type="entry name" value="Jelly Rolls"/>
    <property type="match status" value="1"/>
</dbReference>
<dbReference type="GO" id="GO:0046872">
    <property type="term" value="F:metal ion binding"/>
    <property type="evidence" value="ECO:0007669"/>
    <property type="project" value="UniProtKB-KW"/>
</dbReference>
<dbReference type="InterPro" id="IPR014710">
    <property type="entry name" value="RmlC-like_jellyroll"/>
</dbReference>
<dbReference type="InterPro" id="IPR051610">
    <property type="entry name" value="GPI/OXD"/>
</dbReference>
<name>A0A2V3IFH5_9FLOR</name>
<dbReference type="SUPFAM" id="SSF51182">
    <property type="entry name" value="RmlC-like cupins"/>
    <property type="match status" value="1"/>
</dbReference>
<dbReference type="InterPro" id="IPR011051">
    <property type="entry name" value="RmlC_Cupin_sf"/>
</dbReference>
<dbReference type="AlphaFoldDB" id="A0A2V3IFH5"/>
<sequence>MKFPLPIVTLLAGLMIGFYVNRLIVAAPTAFEHTAAPIHLSKVPFTSVSHNPEIKKQVLARYFQLPHVTQVAKAYLDPGQVASENWHQDMVEMFLFVAGDGVLSLDGKNYSVSDGSVALVFPPTKHTIFNTADKPLELFTIASVS</sequence>
<evidence type="ECO:0000259" key="2">
    <source>
        <dbReference type="Pfam" id="PF07883"/>
    </source>
</evidence>
<dbReference type="Proteomes" id="UP000247409">
    <property type="component" value="Unassembled WGS sequence"/>
</dbReference>
<gene>
    <name evidence="3" type="ORF">BWQ96_09488</name>
</gene>
<dbReference type="Pfam" id="PF07883">
    <property type="entry name" value="Cupin_2"/>
    <property type="match status" value="1"/>
</dbReference>
<accession>A0A2V3IFH5</accession>
<reference evidence="3 4" key="1">
    <citation type="journal article" date="2018" name="Mol. Biol. Evol.">
        <title>Analysis of the draft genome of the red seaweed Gracilariopsis chorda provides insights into genome size evolution in Rhodophyta.</title>
        <authorList>
            <person name="Lee J."/>
            <person name="Yang E.C."/>
            <person name="Graf L."/>
            <person name="Yang J.H."/>
            <person name="Qiu H."/>
            <person name="Zel Zion U."/>
            <person name="Chan C.X."/>
            <person name="Stephens T.G."/>
            <person name="Weber A.P.M."/>
            <person name="Boo G.H."/>
            <person name="Boo S.M."/>
            <person name="Kim K.M."/>
            <person name="Shin Y."/>
            <person name="Jung M."/>
            <person name="Lee S.J."/>
            <person name="Yim H.S."/>
            <person name="Lee J.H."/>
            <person name="Bhattacharya D."/>
            <person name="Yoon H.S."/>
        </authorList>
    </citation>
    <scope>NUCLEOTIDE SEQUENCE [LARGE SCALE GENOMIC DNA]</scope>
    <source>
        <strain evidence="3 4">SKKU-2015</strain>
        <tissue evidence="3">Whole body</tissue>
    </source>
</reference>
<evidence type="ECO:0000256" key="1">
    <source>
        <dbReference type="ARBA" id="ARBA00022723"/>
    </source>
</evidence>
<dbReference type="PANTHER" id="PTHR35848">
    <property type="entry name" value="OXALATE-BINDING PROTEIN"/>
    <property type="match status" value="1"/>
</dbReference>
<dbReference type="OrthoDB" id="445803at2759"/>
<proteinExistence type="predicted"/>
<keyword evidence="1" id="KW-0479">Metal-binding</keyword>
<feature type="domain" description="Cupin type-2" evidence="2">
    <location>
        <begin position="76"/>
        <end position="141"/>
    </location>
</feature>
<dbReference type="EMBL" id="NBIV01000260">
    <property type="protein sequence ID" value="PXF40778.1"/>
    <property type="molecule type" value="Genomic_DNA"/>
</dbReference>